<evidence type="ECO:0000313" key="4">
    <source>
        <dbReference type="Proteomes" id="UP000681035"/>
    </source>
</evidence>
<dbReference type="SUPFAM" id="SSF46955">
    <property type="entry name" value="Putative DNA-binding domain"/>
    <property type="match status" value="1"/>
</dbReference>
<dbReference type="AlphaFoldDB" id="A0A810Q689"/>
<dbReference type="Gene3D" id="1.10.1660.10">
    <property type="match status" value="1"/>
</dbReference>
<sequence length="157" mass="18333">MVYTVGEMAKLLDIPASTLRYYDKEGLLPFVERSSGGIRLFRESDFEWLQVIGCMKKAGMSIRDIRQYIQLAMQGDDTIDTRLQMFHHQRQVLLDQIREMQHTLETVEYKCWFYETAQAAGTTDVPIRMAEEEVPQRFRAIRRELHGEEPVKDDASA</sequence>
<name>A0A810Q689_9FIRM</name>
<dbReference type="GO" id="GO:0003700">
    <property type="term" value="F:DNA-binding transcription factor activity"/>
    <property type="evidence" value="ECO:0007669"/>
    <property type="project" value="InterPro"/>
</dbReference>
<accession>A0A810Q689</accession>
<dbReference type="CDD" id="cd01109">
    <property type="entry name" value="HTH_YyaN"/>
    <property type="match status" value="1"/>
</dbReference>
<dbReference type="SMART" id="SM00422">
    <property type="entry name" value="HTH_MERR"/>
    <property type="match status" value="1"/>
</dbReference>
<reference evidence="3" key="1">
    <citation type="submission" date="2020-09" db="EMBL/GenBank/DDBJ databases">
        <title>New species isolated from human feces.</title>
        <authorList>
            <person name="Kitahara M."/>
            <person name="Shigeno Y."/>
            <person name="Shime M."/>
            <person name="Matsumoto Y."/>
            <person name="Nakamura S."/>
            <person name="Motooka D."/>
            <person name="Fukuoka S."/>
            <person name="Nishikawa H."/>
            <person name="Benno Y."/>
        </authorList>
    </citation>
    <scope>NUCLEOTIDE SEQUENCE</scope>
    <source>
        <strain evidence="3">MM50</strain>
    </source>
</reference>
<dbReference type="PRINTS" id="PR00040">
    <property type="entry name" value="HTHMERR"/>
</dbReference>
<dbReference type="GO" id="GO:0003677">
    <property type="term" value="F:DNA binding"/>
    <property type="evidence" value="ECO:0007669"/>
    <property type="project" value="UniProtKB-KW"/>
</dbReference>
<dbReference type="PANTHER" id="PTHR30204">
    <property type="entry name" value="REDOX-CYCLING DRUG-SENSING TRANSCRIPTIONAL ACTIVATOR SOXR"/>
    <property type="match status" value="1"/>
</dbReference>
<evidence type="ECO:0000313" key="3">
    <source>
        <dbReference type="EMBL" id="BCK81196.1"/>
    </source>
</evidence>
<dbReference type="InterPro" id="IPR000551">
    <property type="entry name" value="MerR-type_HTH_dom"/>
</dbReference>
<dbReference type="InterPro" id="IPR047057">
    <property type="entry name" value="MerR_fam"/>
</dbReference>
<dbReference type="Proteomes" id="UP000681035">
    <property type="component" value="Chromosome"/>
</dbReference>
<evidence type="ECO:0000256" key="1">
    <source>
        <dbReference type="ARBA" id="ARBA00023125"/>
    </source>
</evidence>
<protein>
    <submittedName>
        <fullName evidence="3">MerR family transcriptional regulator</fullName>
    </submittedName>
</protein>
<keyword evidence="4" id="KW-1185">Reference proteome</keyword>
<dbReference type="Pfam" id="PF13411">
    <property type="entry name" value="MerR_1"/>
    <property type="match status" value="1"/>
</dbReference>
<keyword evidence="1" id="KW-0238">DNA-binding</keyword>
<dbReference type="InterPro" id="IPR009061">
    <property type="entry name" value="DNA-bd_dom_put_sf"/>
</dbReference>
<dbReference type="RefSeq" id="WP_213541959.1">
    <property type="nucleotide sequence ID" value="NZ_AP023418.1"/>
</dbReference>
<dbReference type="KEGG" id="vcop:MM50RIKEN_09590"/>
<gene>
    <name evidence="3" type="ORF">MM50RIKEN_09590</name>
</gene>
<dbReference type="PROSITE" id="PS50937">
    <property type="entry name" value="HTH_MERR_2"/>
    <property type="match status" value="1"/>
</dbReference>
<evidence type="ECO:0000259" key="2">
    <source>
        <dbReference type="PROSITE" id="PS50937"/>
    </source>
</evidence>
<dbReference type="EMBL" id="AP023418">
    <property type="protein sequence ID" value="BCK81196.1"/>
    <property type="molecule type" value="Genomic_DNA"/>
</dbReference>
<proteinExistence type="predicted"/>
<dbReference type="PANTHER" id="PTHR30204:SF82">
    <property type="entry name" value="TRANSCRIPTIONAL REGULATOR, MERR FAMILY"/>
    <property type="match status" value="1"/>
</dbReference>
<organism evidence="3 4">
    <name type="scientific">Vescimonas coprocola</name>
    <dbReference type="NCBI Taxonomy" id="2714355"/>
    <lineage>
        <taxon>Bacteria</taxon>
        <taxon>Bacillati</taxon>
        <taxon>Bacillota</taxon>
        <taxon>Clostridia</taxon>
        <taxon>Eubacteriales</taxon>
        <taxon>Oscillospiraceae</taxon>
        <taxon>Vescimonas</taxon>
    </lineage>
</organism>
<feature type="domain" description="HTH merR-type" evidence="2">
    <location>
        <begin position="2"/>
        <end position="71"/>
    </location>
</feature>